<evidence type="ECO:0000313" key="4">
    <source>
        <dbReference type="EMBL" id="TCS86062.1"/>
    </source>
</evidence>
<dbReference type="OrthoDB" id="9769132at2"/>
<accession>A0A4R3KPF4</accession>
<dbReference type="InterPro" id="IPR003399">
    <property type="entry name" value="Mce/MlaD"/>
</dbReference>
<name>A0A4R3KPF4_9SPHI</name>
<feature type="transmembrane region" description="Helical" evidence="2">
    <location>
        <begin position="9"/>
        <end position="27"/>
    </location>
</feature>
<dbReference type="InterPro" id="IPR000727">
    <property type="entry name" value="T_SNARE_dom"/>
</dbReference>
<reference evidence="4 5" key="1">
    <citation type="submission" date="2019-03" db="EMBL/GenBank/DDBJ databases">
        <title>Genomic Encyclopedia of Type Strains, Phase IV (KMG-IV): sequencing the most valuable type-strain genomes for metagenomic binning, comparative biology and taxonomic classification.</title>
        <authorList>
            <person name="Goeker M."/>
        </authorList>
    </citation>
    <scope>NUCLEOTIDE SEQUENCE [LARGE SCALE GENOMIC DNA]</scope>
    <source>
        <strain evidence="4 5">DSM 21100</strain>
    </source>
</reference>
<keyword evidence="2" id="KW-0472">Membrane</keyword>
<dbReference type="Pfam" id="PF02470">
    <property type="entry name" value="MlaD"/>
    <property type="match status" value="1"/>
</dbReference>
<dbReference type="AlphaFoldDB" id="A0A4R3KPF4"/>
<keyword evidence="1" id="KW-0175">Coiled coil</keyword>
<protein>
    <submittedName>
        <fullName evidence="4">Phospholipid/cholesterol/gamma-HCH transport system substrate-binding protein</fullName>
    </submittedName>
</protein>
<keyword evidence="2" id="KW-1133">Transmembrane helix</keyword>
<dbReference type="RefSeq" id="WP_132129868.1">
    <property type="nucleotide sequence ID" value="NZ_CP042432.1"/>
</dbReference>
<dbReference type="EMBL" id="SMAD01000009">
    <property type="protein sequence ID" value="TCS86062.1"/>
    <property type="molecule type" value="Genomic_DNA"/>
</dbReference>
<sequence length="315" mass="34215">MRIAKETKIGILAAVAIATLIIGYNFLKGNDVFSSSQQFYAIYDRVDGLTASKPIFVNGFQVGRVAKLELLPGKQIRATLEVNEDIPIPANTIAEIQSTDLLGSKAIYFVLGNSDQMAADGDTLASNVEKSLAESVNPVKDKAVVMLDKIDSILTALNSIMNPQFQENINQSLVSINNTLQSLESTSKKVDNIVGSGAQRLQTILANVESITTNLRENNEQITGILANIEQVTDQVAAGKLRETLNNANQATGQLAAMMEKIQNGEGSLGALLNDEALYKNLNNSAESLDKLMIDLRENPKRYVHFSLIDFGKNK</sequence>
<evidence type="ECO:0000256" key="2">
    <source>
        <dbReference type="SAM" id="Phobius"/>
    </source>
</evidence>
<feature type="domain" description="T-SNARE coiled-coil homology" evidence="3">
    <location>
        <begin position="163"/>
        <end position="225"/>
    </location>
</feature>
<dbReference type="PROSITE" id="PS50192">
    <property type="entry name" value="T_SNARE"/>
    <property type="match status" value="1"/>
</dbReference>
<keyword evidence="5" id="KW-1185">Reference proteome</keyword>
<dbReference type="InterPro" id="IPR052336">
    <property type="entry name" value="MlaD_Phospholipid_Transporter"/>
</dbReference>
<dbReference type="PANTHER" id="PTHR33371">
    <property type="entry name" value="INTERMEMBRANE PHOSPHOLIPID TRANSPORT SYSTEM BINDING PROTEIN MLAD-RELATED"/>
    <property type="match status" value="1"/>
</dbReference>
<proteinExistence type="predicted"/>
<feature type="coiled-coil region" evidence="1">
    <location>
        <begin position="241"/>
        <end position="299"/>
    </location>
</feature>
<dbReference type="PANTHER" id="PTHR33371:SF4">
    <property type="entry name" value="INTERMEMBRANE PHOSPHOLIPID TRANSPORT SYSTEM BINDING PROTEIN MLAD"/>
    <property type="match status" value="1"/>
</dbReference>
<organism evidence="4 5">
    <name type="scientific">Anseongella ginsenosidimutans</name>
    <dbReference type="NCBI Taxonomy" id="496056"/>
    <lineage>
        <taxon>Bacteria</taxon>
        <taxon>Pseudomonadati</taxon>
        <taxon>Bacteroidota</taxon>
        <taxon>Sphingobacteriia</taxon>
        <taxon>Sphingobacteriales</taxon>
        <taxon>Sphingobacteriaceae</taxon>
        <taxon>Anseongella</taxon>
    </lineage>
</organism>
<comment type="caution">
    <text evidence="4">The sequence shown here is derived from an EMBL/GenBank/DDBJ whole genome shotgun (WGS) entry which is preliminary data.</text>
</comment>
<evidence type="ECO:0000259" key="3">
    <source>
        <dbReference type="PROSITE" id="PS50192"/>
    </source>
</evidence>
<dbReference type="Proteomes" id="UP000295807">
    <property type="component" value="Unassembled WGS sequence"/>
</dbReference>
<evidence type="ECO:0000256" key="1">
    <source>
        <dbReference type="SAM" id="Coils"/>
    </source>
</evidence>
<keyword evidence="2" id="KW-0812">Transmembrane</keyword>
<evidence type="ECO:0000313" key="5">
    <source>
        <dbReference type="Proteomes" id="UP000295807"/>
    </source>
</evidence>
<gene>
    <name evidence="4" type="ORF">EDD80_10991</name>
</gene>